<evidence type="ECO:0000256" key="1">
    <source>
        <dbReference type="SAM" id="MobiDB-lite"/>
    </source>
</evidence>
<evidence type="ECO:0000313" key="2">
    <source>
        <dbReference type="EMBL" id="ACF29364.1"/>
    </source>
</evidence>
<protein>
    <submittedName>
        <fullName evidence="2">Uncharacterized protein</fullName>
    </submittedName>
</protein>
<evidence type="ECO:0000313" key="3">
    <source>
        <dbReference type="Proteomes" id="UP000002564"/>
    </source>
</evidence>
<proteinExistence type="predicted"/>
<sequence length="49" mass="5424">MDTFKVNHSPQQNQRKMPSEGLSDGIKKPPSLRLGGGRAILRTLFGFVL</sequence>
<accession>B4RKM1</accession>
<feature type="compositionally biased region" description="Polar residues" evidence="1">
    <location>
        <begin position="1"/>
        <end position="16"/>
    </location>
</feature>
<dbReference type="AlphaFoldDB" id="B4RKM1"/>
<reference evidence="2 3" key="1">
    <citation type="journal article" date="2008" name="J. Bacteriol.">
        <title>Complete genome sequence of Neisseria gonorrhoeae NCCP11945.</title>
        <authorList>
            <person name="Chung G.T."/>
            <person name="Yoo J.S."/>
            <person name="Oh H.B."/>
            <person name="Lee Y.S."/>
            <person name="Cha S.H."/>
            <person name="Kim S.J."/>
            <person name="Yoo C.K."/>
        </authorList>
    </citation>
    <scope>NUCLEOTIDE SEQUENCE [LARGE SCALE GENOMIC DNA]</scope>
    <source>
        <strain evidence="2 3">NCCP11945</strain>
    </source>
</reference>
<feature type="region of interest" description="Disordered" evidence="1">
    <location>
        <begin position="1"/>
        <end position="29"/>
    </location>
</feature>
<dbReference type="Proteomes" id="UP000002564">
    <property type="component" value="Chromosome"/>
</dbReference>
<organism evidence="2 3">
    <name type="scientific">Neisseria gonorrhoeae (strain NCCP11945)</name>
    <dbReference type="NCBI Taxonomy" id="521006"/>
    <lineage>
        <taxon>Bacteria</taxon>
        <taxon>Pseudomonadati</taxon>
        <taxon>Pseudomonadota</taxon>
        <taxon>Betaproteobacteria</taxon>
        <taxon>Neisseriales</taxon>
        <taxon>Neisseriaceae</taxon>
        <taxon>Neisseria</taxon>
    </lineage>
</organism>
<dbReference type="KEGG" id="ngk:NGK_0681"/>
<gene>
    <name evidence="2" type="ordered locus">NGK_0681</name>
</gene>
<dbReference type="HOGENOM" id="CLU_3138095_0_0_4"/>
<name>B4RKM1_NEIG2</name>
<dbReference type="EMBL" id="CP001050">
    <property type="protein sequence ID" value="ACF29364.1"/>
    <property type="molecule type" value="Genomic_DNA"/>
</dbReference>